<evidence type="ECO:0000313" key="1">
    <source>
        <dbReference type="EMBL" id="MEZ0492458.1"/>
    </source>
</evidence>
<reference evidence="1 2" key="1">
    <citation type="submission" date="2024-07" db="EMBL/GenBank/DDBJ databases">
        <authorList>
            <person name="Thanompreechachai J."/>
            <person name="Duangmal K."/>
        </authorList>
    </citation>
    <scope>NUCLEOTIDE SEQUENCE [LARGE SCALE GENOMIC DNA]</scope>
    <source>
        <strain evidence="1 2">TBRC 1896</strain>
    </source>
</reference>
<comment type="caution">
    <text evidence="1">The sequence shown here is derived from an EMBL/GenBank/DDBJ whole genome shotgun (WGS) entry which is preliminary data.</text>
</comment>
<dbReference type="RefSeq" id="WP_370718507.1">
    <property type="nucleotide sequence ID" value="NZ_JBGGTQ010000004.1"/>
</dbReference>
<dbReference type="Proteomes" id="UP001566476">
    <property type="component" value="Unassembled WGS sequence"/>
</dbReference>
<gene>
    <name evidence="1" type="ORF">AB2L28_09445</name>
</gene>
<accession>A0ABV4I1A7</accession>
<protein>
    <recommendedName>
        <fullName evidence="3">Restriction endonuclease domain-containing protein</fullName>
    </recommendedName>
</protein>
<name>A0ABV4I1A7_9ACTN</name>
<keyword evidence="2" id="KW-1185">Reference proteome</keyword>
<proteinExistence type="predicted"/>
<dbReference type="EMBL" id="JBGGTQ010000004">
    <property type="protein sequence ID" value="MEZ0492458.1"/>
    <property type="molecule type" value="Genomic_DNA"/>
</dbReference>
<organism evidence="1 2">
    <name type="scientific">Kineococcus mangrovi</name>
    <dbReference type="NCBI Taxonomy" id="1660183"/>
    <lineage>
        <taxon>Bacteria</taxon>
        <taxon>Bacillati</taxon>
        <taxon>Actinomycetota</taxon>
        <taxon>Actinomycetes</taxon>
        <taxon>Kineosporiales</taxon>
        <taxon>Kineosporiaceae</taxon>
        <taxon>Kineococcus</taxon>
    </lineage>
</organism>
<evidence type="ECO:0000313" key="2">
    <source>
        <dbReference type="Proteomes" id="UP001566476"/>
    </source>
</evidence>
<evidence type="ECO:0008006" key="3">
    <source>
        <dbReference type="Google" id="ProtNLM"/>
    </source>
</evidence>
<sequence>MEFESPGDETWAKVPFCFERGVGEVWVVTPQASSVQVLSGPDRAVEHSEVLGVGVSEVAVVLGWR</sequence>